<keyword evidence="3" id="KW-0732">Signal</keyword>
<dbReference type="PANTHER" id="PTHR23267">
    <property type="entry name" value="IMMUNOGLOBULIN LIGHT CHAIN"/>
    <property type="match status" value="1"/>
</dbReference>
<dbReference type="CDD" id="cd07699">
    <property type="entry name" value="IgC1_L"/>
    <property type="match status" value="1"/>
</dbReference>
<sequence length="224" mass="23713">NAFQFTTLFLTLTLLSSLAGSVASSELTQPPAVSVSLGQTARITCQGDSLGSYYVQWYQQKPGQAPVLVIYKDSNLASGIPDRFSGSSSGKIATLTISRAQAEDEADYYCGDLPSPPHFAGQPKSPPSVTLFAPSTEELSANKATLVCLINDFYPGSVTVAWKAGSTTITRGVETAQPSKQSNSKYAASSYLALTPWKSYESVSCQVTHEGSTVEKTVSPSECS</sequence>
<dbReference type="InterPro" id="IPR003599">
    <property type="entry name" value="Ig_sub"/>
</dbReference>
<dbReference type="SMART" id="SM00407">
    <property type="entry name" value="IGc1"/>
    <property type="match status" value="1"/>
</dbReference>
<proteinExistence type="predicted"/>
<dbReference type="FunFam" id="2.60.40.10:FF:000283">
    <property type="entry name" value="Immunoglobulin kappa constant"/>
    <property type="match status" value="1"/>
</dbReference>
<evidence type="ECO:0000256" key="3">
    <source>
        <dbReference type="SAM" id="SignalP"/>
    </source>
</evidence>
<dbReference type="Gene3D" id="2.60.40.10">
    <property type="entry name" value="Immunoglobulins"/>
    <property type="match status" value="2"/>
</dbReference>
<feature type="signal peptide" evidence="3">
    <location>
        <begin position="1"/>
        <end position="24"/>
    </location>
</feature>
<keyword evidence="6" id="KW-1185">Reference proteome</keyword>
<feature type="chain" id="PRO_5034540424" description="Ig-like domain-containing protein" evidence="3">
    <location>
        <begin position="25"/>
        <end position="224"/>
    </location>
</feature>
<dbReference type="InterPro" id="IPR013106">
    <property type="entry name" value="Ig_V-set"/>
</dbReference>
<feature type="domain" description="Ig-like" evidence="4">
    <location>
        <begin position="20"/>
        <end position="110"/>
    </location>
</feature>
<dbReference type="AlphaFoldDB" id="A0A8C9CG87"/>
<dbReference type="InterPro" id="IPR007110">
    <property type="entry name" value="Ig-like_dom"/>
</dbReference>
<dbReference type="InterPro" id="IPR003597">
    <property type="entry name" value="Ig_C1-set"/>
</dbReference>
<dbReference type="FunFam" id="2.60.40.10:FF:001713">
    <property type="entry name" value="Immunoglobulin lambda variable 3-19"/>
    <property type="match status" value="1"/>
</dbReference>
<dbReference type="Ensembl" id="ENSPSNT00000027760.1">
    <property type="protein sequence ID" value="ENSPSNP00000024690.1"/>
    <property type="gene ID" value="ENSPSNG00000017914.1"/>
</dbReference>
<dbReference type="GeneTree" id="ENSGT00940000153120"/>
<dbReference type="SMART" id="SM00406">
    <property type="entry name" value="IGv"/>
    <property type="match status" value="1"/>
</dbReference>
<keyword evidence="1" id="KW-1015">Disulfide bond</keyword>
<dbReference type="InterPro" id="IPR013783">
    <property type="entry name" value="Ig-like_fold"/>
</dbReference>
<keyword evidence="2" id="KW-0393">Immunoglobulin domain</keyword>
<protein>
    <recommendedName>
        <fullName evidence="4">Ig-like domain-containing protein</fullName>
    </recommendedName>
</protein>
<dbReference type="SMART" id="SM00409">
    <property type="entry name" value="IG"/>
    <property type="match status" value="1"/>
</dbReference>
<organism evidence="5 6">
    <name type="scientific">Phocoena sinus</name>
    <name type="common">Vaquita</name>
    <dbReference type="NCBI Taxonomy" id="42100"/>
    <lineage>
        <taxon>Eukaryota</taxon>
        <taxon>Metazoa</taxon>
        <taxon>Chordata</taxon>
        <taxon>Craniata</taxon>
        <taxon>Vertebrata</taxon>
        <taxon>Euteleostomi</taxon>
        <taxon>Mammalia</taxon>
        <taxon>Eutheria</taxon>
        <taxon>Laurasiatheria</taxon>
        <taxon>Artiodactyla</taxon>
        <taxon>Whippomorpha</taxon>
        <taxon>Cetacea</taxon>
        <taxon>Odontoceti</taxon>
        <taxon>Phocoenidae</taxon>
        <taxon>Phocoena</taxon>
    </lineage>
</organism>
<evidence type="ECO:0000259" key="4">
    <source>
        <dbReference type="PROSITE" id="PS50835"/>
    </source>
</evidence>
<dbReference type="Pfam" id="PF07654">
    <property type="entry name" value="C1-set"/>
    <property type="match status" value="1"/>
</dbReference>
<evidence type="ECO:0000313" key="5">
    <source>
        <dbReference type="Ensembl" id="ENSPSNP00000024690.1"/>
    </source>
</evidence>
<dbReference type="InterPro" id="IPR036179">
    <property type="entry name" value="Ig-like_dom_sf"/>
</dbReference>
<dbReference type="InterPro" id="IPR050150">
    <property type="entry name" value="IgV_Light_Chain"/>
</dbReference>
<reference evidence="5" key="2">
    <citation type="submission" date="2025-08" db="UniProtKB">
        <authorList>
            <consortium name="Ensembl"/>
        </authorList>
    </citation>
    <scope>IDENTIFICATION</scope>
</reference>
<name>A0A8C9CG87_PHOSS</name>
<dbReference type="SUPFAM" id="SSF48726">
    <property type="entry name" value="Immunoglobulin"/>
    <property type="match status" value="2"/>
</dbReference>
<reference evidence="5" key="1">
    <citation type="submission" date="2019-08" db="EMBL/GenBank/DDBJ databases">
        <title>Phocoena sinus (Vaquita) genome, mPhoSin1, primary haplotype.</title>
        <authorList>
            <person name="Morin P."/>
            <person name="Mountcastle J."/>
            <person name="Fungtammasan C."/>
            <person name="Rhie A."/>
            <person name="Rojas-Bracho L."/>
            <person name="Smith C.R."/>
            <person name="Taylor B.L."/>
            <person name="Gulland F.M.D."/>
            <person name="Musser W."/>
            <person name="Houck M."/>
            <person name="Haase B."/>
            <person name="Paez S."/>
            <person name="Howe K."/>
            <person name="Torrance J."/>
            <person name="Formenti G."/>
            <person name="Phillippy A."/>
            <person name="Ryder O."/>
            <person name="Jarvis E.D."/>
            <person name="Fedrigo O."/>
        </authorList>
    </citation>
    <scope>NUCLEOTIDE SEQUENCE [LARGE SCALE GENOMIC DNA]</scope>
</reference>
<evidence type="ECO:0000256" key="1">
    <source>
        <dbReference type="ARBA" id="ARBA00023157"/>
    </source>
</evidence>
<accession>A0A8C9CG87</accession>
<evidence type="ECO:0000256" key="2">
    <source>
        <dbReference type="ARBA" id="ARBA00023319"/>
    </source>
</evidence>
<dbReference type="Proteomes" id="UP000694554">
    <property type="component" value="Chromosome 14"/>
</dbReference>
<dbReference type="PROSITE" id="PS50835">
    <property type="entry name" value="IG_LIKE"/>
    <property type="match status" value="2"/>
</dbReference>
<dbReference type="Pfam" id="PF07686">
    <property type="entry name" value="V-set"/>
    <property type="match status" value="1"/>
</dbReference>
<evidence type="ECO:0000313" key="6">
    <source>
        <dbReference type="Proteomes" id="UP000694554"/>
    </source>
</evidence>
<reference evidence="5" key="3">
    <citation type="submission" date="2025-09" db="UniProtKB">
        <authorList>
            <consortium name="Ensembl"/>
        </authorList>
    </citation>
    <scope>IDENTIFICATION</scope>
</reference>
<feature type="domain" description="Ig-like" evidence="4">
    <location>
        <begin position="127"/>
        <end position="219"/>
    </location>
</feature>